<dbReference type="InterPro" id="IPR000008">
    <property type="entry name" value="C2_dom"/>
</dbReference>
<evidence type="ECO:0000256" key="11">
    <source>
        <dbReference type="ARBA" id="ARBA00034103"/>
    </source>
</evidence>
<evidence type="ECO:0000256" key="6">
    <source>
        <dbReference type="ARBA" id="ARBA00022927"/>
    </source>
</evidence>
<reference evidence="15" key="2">
    <citation type="submission" date="2020-06" db="EMBL/GenBank/DDBJ databases">
        <authorList>
            <person name="Sheffer M."/>
        </authorList>
    </citation>
    <scope>NUCLEOTIDE SEQUENCE</scope>
</reference>
<keyword evidence="3" id="KW-0268">Exocytosis</keyword>
<dbReference type="EMBL" id="JABXBU010002228">
    <property type="protein sequence ID" value="KAF8770145.1"/>
    <property type="molecule type" value="Genomic_DNA"/>
</dbReference>
<dbReference type="GO" id="GO:0030659">
    <property type="term" value="C:cytoplasmic vesicle membrane"/>
    <property type="evidence" value="ECO:0007669"/>
    <property type="project" value="UniProtKB-SubCell"/>
</dbReference>
<keyword evidence="5" id="KW-0106">Calcium</keyword>
<dbReference type="Pfam" id="PF00169">
    <property type="entry name" value="PH"/>
    <property type="match status" value="1"/>
</dbReference>
<dbReference type="Gene3D" id="2.30.29.30">
    <property type="entry name" value="Pleckstrin-homology domain (PH domain)/Phosphotyrosine-binding domain (PTB)"/>
    <property type="match status" value="1"/>
</dbReference>
<keyword evidence="2" id="KW-0813">Transport</keyword>
<feature type="compositionally biased region" description="Acidic residues" evidence="12">
    <location>
        <begin position="1"/>
        <end position="21"/>
    </location>
</feature>
<dbReference type="CDD" id="cd01234">
    <property type="entry name" value="PH_CADPS"/>
    <property type="match status" value="1"/>
</dbReference>
<feature type="region of interest" description="Disordered" evidence="12">
    <location>
        <begin position="1"/>
        <end position="95"/>
    </location>
</feature>
<evidence type="ECO:0000256" key="9">
    <source>
        <dbReference type="ARBA" id="ARBA00023136"/>
    </source>
</evidence>
<dbReference type="Gene3D" id="2.60.40.150">
    <property type="entry name" value="C2 domain"/>
    <property type="match status" value="1"/>
</dbReference>
<dbReference type="PANTHER" id="PTHR12166:SF8">
    <property type="entry name" value="CALCIUM-DEPENDENT SECRETION ACTIVATOR"/>
    <property type="match status" value="1"/>
</dbReference>
<name>A0A8T0EDP9_ARGBR</name>
<accession>A0A8T0EDP9</accession>
<dbReference type="GO" id="GO:0015031">
    <property type="term" value="P:protein transport"/>
    <property type="evidence" value="ECO:0007669"/>
    <property type="project" value="UniProtKB-KW"/>
</dbReference>
<comment type="subcellular location">
    <subcellularLocation>
        <location evidence="1">Cytoplasmic vesicle membrane</location>
    </subcellularLocation>
    <subcellularLocation>
        <location evidence="11">Synapse</location>
    </subcellularLocation>
</comment>
<protein>
    <submittedName>
        <fullName evidence="15">Calcium-dependent secretion activator like protein</fullName>
    </submittedName>
</protein>
<dbReference type="SMART" id="SM01145">
    <property type="entry name" value="DUF1041"/>
    <property type="match status" value="1"/>
</dbReference>
<dbReference type="SMART" id="SM00233">
    <property type="entry name" value="PH"/>
    <property type="match status" value="1"/>
</dbReference>
<evidence type="ECO:0000256" key="3">
    <source>
        <dbReference type="ARBA" id="ARBA00022483"/>
    </source>
</evidence>
<dbReference type="AlphaFoldDB" id="A0A8T0EDP9"/>
<dbReference type="Pfam" id="PF06292">
    <property type="entry name" value="MUN"/>
    <property type="match status" value="2"/>
</dbReference>
<evidence type="ECO:0000259" key="13">
    <source>
        <dbReference type="PROSITE" id="PS50003"/>
    </source>
</evidence>
<proteinExistence type="predicted"/>
<dbReference type="InterPro" id="IPR001849">
    <property type="entry name" value="PH_domain"/>
</dbReference>
<feature type="compositionally biased region" description="Low complexity" evidence="12">
    <location>
        <begin position="786"/>
        <end position="798"/>
    </location>
</feature>
<feature type="compositionally biased region" description="Low complexity" evidence="12">
    <location>
        <begin position="53"/>
        <end position="78"/>
    </location>
</feature>
<dbReference type="GO" id="GO:1990504">
    <property type="term" value="P:dense core granule exocytosis"/>
    <property type="evidence" value="ECO:0007669"/>
    <property type="project" value="InterPro"/>
</dbReference>
<dbReference type="InterPro" id="IPR010439">
    <property type="entry name" value="MUN_dom"/>
</dbReference>
<evidence type="ECO:0000313" key="15">
    <source>
        <dbReference type="EMBL" id="KAF8770145.1"/>
    </source>
</evidence>
<keyword evidence="7" id="KW-0770">Synapse</keyword>
<dbReference type="Proteomes" id="UP000807504">
    <property type="component" value="Unassembled WGS sequence"/>
</dbReference>
<dbReference type="SUPFAM" id="SSF49562">
    <property type="entry name" value="C2 domain (Calcium/lipid-binding domain, CaLB)"/>
    <property type="match status" value="1"/>
</dbReference>
<organism evidence="15 16">
    <name type="scientific">Argiope bruennichi</name>
    <name type="common">Wasp spider</name>
    <name type="synonym">Aranea bruennichi</name>
    <dbReference type="NCBI Taxonomy" id="94029"/>
    <lineage>
        <taxon>Eukaryota</taxon>
        <taxon>Metazoa</taxon>
        <taxon>Ecdysozoa</taxon>
        <taxon>Arthropoda</taxon>
        <taxon>Chelicerata</taxon>
        <taxon>Arachnida</taxon>
        <taxon>Araneae</taxon>
        <taxon>Araneomorphae</taxon>
        <taxon>Entelegynae</taxon>
        <taxon>Araneoidea</taxon>
        <taxon>Araneidae</taxon>
        <taxon>Argiope</taxon>
    </lineage>
</organism>
<evidence type="ECO:0000256" key="1">
    <source>
        <dbReference type="ARBA" id="ARBA00004156"/>
    </source>
</evidence>
<feature type="compositionally biased region" description="Low complexity" evidence="12">
    <location>
        <begin position="22"/>
        <end position="34"/>
    </location>
</feature>
<evidence type="ECO:0000313" key="16">
    <source>
        <dbReference type="Proteomes" id="UP000807504"/>
    </source>
</evidence>
<feature type="region of interest" description="Disordered" evidence="12">
    <location>
        <begin position="1103"/>
        <end position="1135"/>
    </location>
</feature>
<keyword evidence="10" id="KW-0968">Cytoplasmic vesicle</keyword>
<gene>
    <name evidence="15" type="ORF">HNY73_017711</name>
</gene>
<evidence type="ECO:0000256" key="8">
    <source>
        <dbReference type="ARBA" id="ARBA00023121"/>
    </source>
</evidence>
<dbReference type="PROSITE" id="PS50003">
    <property type="entry name" value="PH_DOMAIN"/>
    <property type="match status" value="1"/>
</dbReference>
<keyword evidence="4" id="KW-0479">Metal-binding</keyword>
<keyword evidence="8" id="KW-0446">Lipid-binding</keyword>
<feature type="region of interest" description="Disordered" evidence="12">
    <location>
        <begin position="780"/>
        <end position="812"/>
    </location>
</feature>
<feature type="domain" description="PH" evidence="13">
    <location>
        <begin position="557"/>
        <end position="660"/>
    </location>
</feature>
<dbReference type="InterPro" id="IPR011993">
    <property type="entry name" value="PH-like_dom_sf"/>
</dbReference>
<dbReference type="FunFam" id="2.30.29.30:FF:000007">
    <property type="entry name" value="Calcium-dependent secretion activator 2 isoform B"/>
    <property type="match status" value="1"/>
</dbReference>
<dbReference type="PROSITE" id="PS50004">
    <property type="entry name" value="C2"/>
    <property type="match status" value="1"/>
</dbReference>
<dbReference type="InterPro" id="IPR033227">
    <property type="entry name" value="CAPS"/>
</dbReference>
<dbReference type="GO" id="GO:0008289">
    <property type="term" value="F:lipid binding"/>
    <property type="evidence" value="ECO:0007669"/>
    <property type="project" value="UniProtKB-KW"/>
</dbReference>
<feature type="domain" description="C2" evidence="14">
    <location>
        <begin position="417"/>
        <end position="531"/>
    </location>
</feature>
<dbReference type="SMART" id="SM00239">
    <property type="entry name" value="C2"/>
    <property type="match status" value="1"/>
</dbReference>
<comment type="caution">
    <text evidence="15">The sequence shown here is derived from an EMBL/GenBank/DDBJ whole genome shotgun (WGS) entry which is preliminary data.</text>
</comment>
<dbReference type="InterPro" id="IPR035892">
    <property type="entry name" value="C2_domain_sf"/>
</dbReference>
<evidence type="ECO:0000256" key="7">
    <source>
        <dbReference type="ARBA" id="ARBA00023018"/>
    </source>
</evidence>
<keyword evidence="16" id="KW-1185">Reference proteome</keyword>
<evidence type="ECO:0000256" key="12">
    <source>
        <dbReference type="SAM" id="MobiDB-lite"/>
    </source>
</evidence>
<dbReference type="GO" id="GO:0016079">
    <property type="term" value="P:synaptic vesicle exocytosis"/>
    <property type="evidence" value="ECO:0007669"/>
    <property type="project" value="InterPro"/>
</dbReference>
<dbReference type="InterPro" id="IPR057457">
    <property type="entry name" value="CAPS_C2"/>
</dbReference>
<feature type="compositionally biased region" description="Basic and acidic residues" evidence="12">
    <location>
        <begin position="79"/>
        <end position="95"/>
    </location>
</feature>
<evidence type="ECO:0000256" key="10">
    <source>
        <dbReference type="ARBA" id="ARBA00023329"/>
    </source>
</evidence>
<dbReference type="GO" id="GO:0098793">
    <property type="term" value="C:presynapse"/>
    <property type="evidence" value="ECO:0007669"/>
    <property type="project" value="GOC"/>
</dbReference>
<evidence type="ECO:0000259" key="14">
    <source>
        <dbReference type="PROSITE" id="PS50004"/>
    </source>
</evidence>
<dbReference type="SUPFAM" id="SSF50729">
    <property type="entry name" value="PH domain-like"/>
    <property type="match status" value="1"/>
</dbReference>
<keyword evidence="6" id="KW-0653">Protein transport</keyword>
<dbReference type="PANTHER" id="PTHR12166">
    <property type="entry name" value="CALCIUM-DEPENDENT SECRETION ACTIVATOR"/>
    <property type="match status" value="1"/>
</dbReference>
<dbReference type="GO" id="GO:0046872">
    <property type="term" value="F:metal ion binding"/>
    <property type="evidence" value="ECO:0007669"/>
    <property type="project" value="UniProtKB-KW"/>
</dbReference>
<evidence type="ECO:0000256" key="5">
    <source>
        <dbReference type="ARBA" id="ARBA00022837"/>
    </source>
</evidence>
<evidence type="ECO:0000256" key="2">
    <source>
        <dbReference type="ARBA" id="ARBA00022448"/>
    </source>
</evidence>
<dbReference type="Pfam" id="PF25341">
    <property type="entry name" value="C2_CAPS"/>
    <property type="match status" value="1"/>
</dbReference>
<feature type="compositionally biased region" description="Basic and acidic residues" evidence="12">
    <location>
        <begin position="1126"/>
        <end position="1135"/>
    </location>
</feature>
<evidence type="ECO:0000256" key="4">
    <source>
        <dbReference type="ARBA" id="ARBA00022723"/>
    </source>
</evidence>
<sequence>MLEPSSSEEESENETVEEESSEATALSASTTNLEIPRSGSITRSVSPASGVDNLSVVSASQSRSNSLARPSSPSPSLVSEKDKEKDDVDKAEKEEEERKKRLQLYVFVLRCIAYPFNAKQPTDMVRRNLKVTKQQLETIQGRFQAFFKGETSIAADEAFNNAVQNYYEVFLKSDRVARMVQSGACSQQDFRDVFKINIEKRVRSLPEINGLSKETVLTAWLNKFDAILRGDEDTRKPQSRLQQNVASELILSKEQLYDMFQNILGVKKFEHQLLYNALQLDSQDEQAAAIRRELDGRVQKVNEMEKNRKLMPKFVLKEMEILYIEELRSSINQLMLNLESLPVSKGGADGKYGLQKLKRYNHSRSSYFSASANIWPECSPLKILMCLQAPLWIIIYNALVFSFTYMSQSSLSKEALTGEDGETSLSKLDVVLSFTLEVVVMEVKGLKSLAPNRIVYCTMEVEGGEKLQTDHAEASKPMWDTQGDFTTTHALPIVKVKLYTESPGLLSLDDKELGKVIIKPTPLSPKTPEWYKMIVPKNAPDQDLRIKIVVRMDKPLNMKHCGYLFAQGKQVWKKWKKRYFLLVQVSQYTFAMCSYREKKSEPTEMMQLDGYTVDYVEPVPELEGGRFFFNAVKEGDSVLFASDDENESHLWVMAMYRATGQSHKPTPLIQPQTSKNSTISRLQGDGIGTVTVEEKDLFAEIKERLRILLENQITHFRYCFPFGRPEGALKATLSLLERVLMKDVMTPAPPEEVRAVIKKCLENAALVNYTRISEQAKIEGTEAAKQQQQQQQQQQQMQEEQESEMDENASPSKKLEDLIHLAELCVDLLQQNNENYAEAFAWFSDLLVEHAEIFWSLFAVDMDTVLAEQPPDTWDSFPVFQVLNDYLRVDENLWGQWQKKGSKWTSTDYIVPSEMCAMINVVLEAKNQSLKLCTVEGVDLHQYHAKIDELVDKSLNQMMTGLITKLTSILELTLNKLSRYDEGSLLAPILSLTYKQGVSSSGKEVGLAYINFARNSMEQLRQKVTDELWVLSLFEDWYAAQISMICTWLSERLDHGLHSFQLAALSHIAKKLYSDFELQGIEEEKLNSKTYQTITSRLQLEEATAAVNDPSHREKDDSEDYPDGEEGAKGRTVMRDEGAEGYVSSIKNVTQNMVGRISNLSRGGLGGLANKFSGGFLNF</sequence>
<keyword evidence="9" id="KW-0472">Membrane</keyword>
<reference evidence="15" key="1">
    <citation type="journal article" date="2020" name="bioRxiv">
        <title>Chromosome-level reference genome of the European wasp spider Argiope bruennichi: a resource for studies on range expansion and evolutionary adaptation.</title>
        <authorList>
            <person name="Sheffer M.M."/>
            <person name="Hoppe A."/>
            <person name="Krehenwinkel H."/>
            <person name="Uhl G."/>
            <person name="Kuss A.W."/>
            <person name="Jensen L."/>
            <person name="Jensen C."/>
            <person name="Gillespie R.G."/>
            <person name="Hoff K.J."/>
            <person name="Prost S."/>
        </authorList>
    </citation>
    <scope>NUCLEOTIDE SEQUENCE</scope>
</reference>